<accession>S0A285</accession>
<dbReference type="KEGG" id="vg:16797517"/>
<evidence type="ECO:0000313" key="2">
    <source>
        <dbReference type="Proteomes" id="UP000014725"/>
    </source>
</evidence>
<evidence type="ECO:0000313" key="1">
    <source>
        <dbReference type="EMBL" id="AGO48915.1"/>
    </source>
</evidence>
<dbReference type="EMBL" id="KC821624">
    <property type="protein sequence ID" value="AGO48915.1"/>
    <property type="molecule type" value="Genomic_DNA"/>
</dbReference>
<reference evidence="1 2" key="1">
    <citation type="journal article" date="2013" name="Proc. Natl. Acad. Sci. U.S.A.">
        <title>Twelve previously unknown phage genera are ubiquitous in global oceans.</title>
        <authorList>
            <person name="Holmfeldt K."/>
            <person name="Solonenko N."/>
            <person name="Shah M."/>
            <person name="Corrier K."/>
            <person name="Riemann L."/>
            <person name="Verberkmoes N.C."/>
            <person name="Sullivan M.B."/>
        </authorList>
    </citation>
    <scope>NUCLEOTIDE SEQUENCE [LARGE SCALE GENOMIC DNA]</scope>
    <source>
        <strain evidence="1">Phi14:2</strain>
    </source>
</reference>
<gene>
    <name evidence="1" type="ORF">Phi14:2_gp037</name>
</gene>
<reference evidence="2" key="2">
    <citation type="submission" date="2013-03" db="EMBL/GenBank/DDBJ databases">
        <title>The Cellulophaga phages: a novel, diverse, and globally ubiquitous model system.</title>
        <authorList>
            <person name="Holmfeldt K."/>
            <person name="Solonenko N."/>
            <person name="Shah M."/>
            <person name="Corrier K."/>
            <person name="Riemann L."/>
            <person name="VerBerkmoes N.C."/>
            <person name="Sullivan M.B."/>
        </authorList>
    </citation>
    <scope>NUCLEOTIDE SEQUENCE [LARGE SCALE GENOMIC DNA]</scope>
</reference>
<protein>
    <submittedName>
        <fullName evidence="1">Uncharacterized protein</fullName>
    </submittedName>
</protein>
<dbReference type="GeneID" id="16797517"/>
<proteinExistence type="predicted"/>
<keyword evidence="2" id="KW-1185">Reference proteome</keyword>
<organism evidence="1 2">
    <name type="scientific">Cellulophaga phage phi14:2</name>
    <dbReference type="NCBI Taxonomy" id="1327990"/>
    <lineage>
        <taxon>Viruses</taxon>
        <taxon>Duplodnaviria</taxon>
        <taxon>Heunggongvirae</taxon>
        <taxon>Uroviricota</taxon>
        <taxon>Caudoviricetes</taxon>
        <taxon>Crassvirales</taxon>
        <taxon>Steigviridae</taxon>
        <taxon>Asinivirinae</taxon>
        <taxon>Akihdevirus</taxon>
        <taxon>Akihdevirus balticus</taxon>
    </lineage>
</organism>
<dbReference type="Proteomes" id="UP000014725">
    <property type="component" value="Segment"/>
</dbReference>
<sequence>MKSYEYYKMIAKSEDITLLFKIFKHLEPDWLCKRNRNTLYFGDMKHKYRGMMFKLARYVRNKSIRVILENILLLLEEGFPIWEAIPLGHHSVASIPSYYNSSIDLIMVNWTYDSRKVLMYSNNSPVRYKTLSLFKTKCIRANYWNHIFASPHSTLTIATFRKLFNDKNYDELKKILENQ</sequence>
<name>S0A285_9CAUD</name>